<gene>
    <name evidence="5" type="ORF">SAMN04489858_101413</name>
</gene>
<dbReference type="InterPro" id="IPR045570">
    <property type="entry name" value="Metalloprtase-TldD/E_cen_dom"/>
</dbReference>
<reference evidence="5 6" key="1">
    <citation type="submission" date="2016-10" db="EMBL/GenBank/DDBJ databases">
        <authorList>
            <person name="de Groot N.N."/>
        </authorList>
    </citation>
    <scope>NUCLEOTIDE SEQUENCE [LARGE SCALE GENOMIC DNA]</scope>
    <source>
        <strain evidence="5 6">DSM 17862</strain>
    </source>
</reference>
<keyword evidence="6" id="KW-1185">Reference proteome</keyword>
<evidence type="ECO:0000259" key="3">
    <source>
        <dbReference type="Pfam" id="PF19289"/>
    </source>
</evidence>
<evidence type="ECO:0000259" key="4">
    <source>
        <dbReference type="Pfam" id="PF19290"/>
    </source>
</evidence>
<accession>A0A1H9Z6Q0</accession>
<dbReference type="SUPFAM" id="SSF111283">
    <property type="entry name" value="Putative modulator of DNA gyrase, PmbA/TldD"/>
    <property type="match status" value="1"/>
</dbReference>
<dbReference type="PANTHER" id="PTHR43421:SF1">
    <property type="entry name" value="METALLOPROTEASE PMBA"/>
    <property type="match status" value="1"/>
</dbReference>
<evidence type="ECO:0008006" key="7">
    <source>
        <dbReference type="Google" id="ProtNLM"/>
    </source>
</evidence>
<protein>
    <recommendedName>
        <fullName evidence="7">PmbA protein</fullName>
    </recommendedName>
</protein>
<dbReference type="InterPro" id="IPR047657">
    <property type="entry name" value="PmbA"/>
</dbReference>
<dbReference type="Pfam" id="PF19289">
    <property type="entry name" value="PmbA_TldD_3rd"/>
    <property type="match status" value="1"/>
</dbReference>
<dbReference type="GO" id="GO:0006508">
    <property type="term" value="P:proteolysis"/>
    <property type="evidence" value="ECO:0007669"/>
    <property type="project" value="InterPro"/>
</dbReference>
<comment type="similarity">
    <text evidence="1">Belongs to the peptidase U62 family.</text>
</comment>
<feature type="domain" description="Metalloprotease TldD/E N-terminal" evidence="2">
    <location>
        <begin position="29"/>
        <end position="93"/>
    </location>
</feature>
<dbReference type="InterPro" id="IPR045569">
    <property type="entry name" value="Metalloprtase-TldD/E_C"/>
</dbReference>
<dbReference type="PANTHER" id="PTHR43421">
    <property type="entry name" value="METALLOPROTEASE PMBA"/>
    <property type="match status" value="1"/>
</dbReference>
<proteinExistence type="inferred from homology"/>
<dbReference type="Proteomes" id="UP000199180">
    <property type="component" value="Unassembled WGS sequence"/>
</dbReference>
<organism evidence="5 6">
    <name type="scientific">Paracoccus homiensis</name>
    <dbReference type="NCBI Taxonomy" id="364199"/>
    <lineage>
        <taxon>Bacteria</taxon>
        <taxon>Pseudomonadati</taxon>
        <taxon>Pseudomonadota</taxon>
        <taxon>Alphaproteobacteria</taxon>
        <taxon>Rhodobacterales</taxon>
        <taxon>Paracoccaceae</taxon>
        <taxon>Paracoccus</taxon>
    </lineage>
</organism>
<dbReference type="InterPro" id="IPR035068">
    <property type="entry name" value="TldD/PmbA_N"/>
</dbReference>
<evidence type="ECO:0000313" key="6">
    <source>
        <dbReference type="Proteomes" id="UP000199180"/>
    </source>
</evidence>
<dbReference type="EMBL" id="FOHO01000001">
    <property type="protein sequence ID" value="SES76532.1"/>
    <property type="molecule type" value="Genomic_DNA"/>
</dbReference>
<evidence type="ECO:0000256" key="1">
    <source>
        <dbReference type="ARBA" id="ARBA00005836"/>
    </source>
</evidence>
<dbReference type="STRING" id="364199.SAMN04489858_101413"/>
<dbReference type="AlphaFoldDB" id="A0A1H9Z6Q0"/>
<sequence>MTQDDMQTDLKRLAEALIHKAQRAGADQADALAMRGQSVSIDVRGGALEQAERAEGVEIGLRVLIGGRQACVSSSDHSDDAIARMAERAVAMAKEAPVDDYLGLADPDQLTARRDAAGLDLCDHISEPSPAELQDMALRAEAAALQAKGISQVEAASAAFSRRGLWLAATNGFSGGYGRSTHAISAVAITGEGLGMERDYAAESRVFAADLPPAEDIGALAAERTLARAGSRKPPTGAFPILYDRRVASSLIAHLLGAVNGGAVARGASWLRKAMDEQVLPVGMDLTEDPLRPRYPSSRPFDAEGLATRQRGIIRDGVLREWTLDLATGRKLGLDSTGSAARGLTSAPSPTNSNIRLTPGTATQAELIAGMGRGLVVTSMLGASINGTTGDYSRGAAGFWVENGQIAYPVNECTIAGNLREMLMTLTAANDALPWRAHEVPSLLVQGMTVAGA</sequence>
<dbReference type="InterPro" id="IPR002510">
    <property type="entry name" value="Metalloprtase-TldD/E_N"/>
</dbReference>
<evidence type="ECO:0000259" key="2">
    <source>
        <dbReference type="Pfam" id="PF01523"/>
    </source>
</evidence>
<dbReference type="Gene3D" id="3.30.2290.10">
    <property type="entry name" value="PmbA/TldD superfamily"/>
    <property type="match status" value="1"/>
</dbReference>
<dbReference type="Pfam" id="PF19290">
    <property type="entry name" value="PmbA_TldD_2nd"/>
    <property type="match status" value="1"/>
</dbReference>
<dbReference type="GO" id="GO:0008237">
    <property type="term" value="F:metallopeptidase activity"/>
    <property type="evidence" value="ECO:0007669"/>
    <property type="project" value="InterPro"/>
</dbReference>
<dbReference type="Pfam" id="PF01523">
    <property type="entry name" value="PmbA_TldD_1st"/>
    <property type="match status" value="1"/>
</dbReference>
<name>A0A1H9Z6Q0_9RHOB</name>
<feature type="domain" description="Metalloprotease TldD/E C-terminal" evidence="3">
    <location>
        <begin position="236"/>
        <end position="452"/>
    </location>
</feature>
<dbReference type="GO" id="GO:0005829">
    <property type="term" value="C:cytosol"/>
    <property type="evidence" value="ECO:0007669"/>
    <property type="project" value="TreeGrafter"/>
</dbReference>
<feature type="domain" description="Metalloprotease TldD/E central" evidence="4">
    <location>
        <begin position="124"/>
        <end position="228"/>
    </location>
</feature>
<dbReference type="InterPro" id="IPR036059">
    <property type="entry name" value="TldD/PmbA_sf"/>
</dbReference>
<evidence type="ECO:0000313" key="5">
    <source>
        <dbReference type="EMBL" id="SES76532.1"/>
    </source>
</evidence>